<feature type="transmembrane region" description="Helical" evidence="9">
    <location>
        <begin position="453"/>
        <end position="475"/>
    </location>
</feature>
<dbReference type="PROSITE" id="PS50850">
    <property type="entry name" value="MFS"/>
    <property type="match status" value="1"/>
</dbReference>
<dbReference type="InterPro" id="IPR005828">
    <property type="entry name" value="MFS_sugar_transport-like"/>
</dbReference>
<evidence type="ECO:0000256" key="8">
    <source>
        <dbReference type="SAM" id="MobiDB-lite"/>
    </source>
</evidence>
<comment type="caution">
    <text evidence="11">The sequence shown here is derived from an EMBL/GenBank/DDBJ whole genome shotgun (WGS) entry which is preliminary data.</text>
</comment>
<proteinExistence type="inferred from homology"/>
<evidence type="ECO:0000313" key="11">
    <source>
        <dbReference type="EMBL" id="KAK5954486.1"/>
    </source>
</evidence>
<organism evidence="11 12">
    <name type="scientific">Knufia fluminis</name>
    <dbReference type="NCBI Taxonomy" id="191047"/>
    <lineage>
        <taxon>Eukaryota</taxon>
        <taxon>Fungi</taxon>
        <taxon>Dikarya</taxon>
        <taxon>Ascomycota</taxon>
        <taxon>Pezizomycotina</taxon>
        <taxon>Eurotiomycetes</taxon>
        <taxon>Chaetothyriomycetidae</taxon>
        <taxon>Chaetothyriales</taxon>
        <taxon>Trichomeriaceae</taxon>
        <taxon>Knufia</taxon>
    </lineage>
</organism>
<feature type="transmembrane region" description="Helical" evidence="9">
    <location>
        <begin position="359"/>
        <end position="378"/>
    </location>
</feature>
<sequence>MATEMYNEKGTNASPLHFPAKDHIAPTRSNSVVIRNAKAATDKEHNMTLMQGIRLYPKAVAWSVLISTCIVMEGFQVCLLPNFYAFPPFREKYGEYVPSDDSYQVPAPWQAGLSNGANVGSIIGLIINGWISERIGYRKTVMGCLVMITGFIAILFTAPNVQQLLAGEILMGLPWGVFQTLTISYASEVCPVALRGHLTTYINFCWGIGQVIGIGAIKGMVGRTDQWAYRLPFALQWIWPVPLLIGVFFAPESPWWLVRKGRLEEAKKALERLTSMNRETDFDADETVAMMVHTTALENKITAGAGYLDCFKGTDLRRTEIVCMCWAIQNMSGNAFSGYSTYFLEQAGLDPSNALSFALGQYSINCVGVFGAWFLMGWGIGRRRLYLFGLCGLFTMLLILGFLGLVPESQTDAASLAAGSIMLVWALCYQLSVGTVCYSLVAEMSTRRLQIKTIVLGRACYNIIGIICSVLTPYMLNPGEWNWGLFTGFFWAGLCFLCIVYTFFRVPEPTGRTYAELDLLFERGVPARKFATTQVDVFDEHVEKEGVMSQYERKMSTSHSHDEAADRIHPDVKTV</sequence>
<comment type="similarity">
    <text evidence="2 7">Belongs to the major facilitator superfamily. Sugar transporter (TC 2.A.1.1) family.</text>
</comment>
<keyword evidence="6 9" id="KW-0472">Membrane</keyword>
<feature type="transmembrane region" description="Helical" evidence="9">
    <location>
        <begin position="59"/>
        <end position="87"/>
    </location>
</feature>
<dbReference type="GO" id="GO:0005351">
    <property type="term" value="F:carbohydrate:proton symporter activity"/>
    <property type="evidence" value="ECO:0007669"/>
    <property type="project" value="TreeGrafter"/>
</dbReference>
<evidence type="ECO:0000313" key="12">
    <source>
        <dbReference type="Proteomes" id="UP001316803"/>
    </source>
</evidence>
<dbReference type="SUPFAM" id="SSF103473">
    <property type="entry name" value="MFS general substrate transporter"/>
    <property type="match status" value="1"/>
</dbReference>
<accession>A0AAN8I8E5</accession>
<keyword evidence="12" id="KW-1185">Reference proteome</keyword>
<dbReference type="InterPro" id="IPR003663">
    <property type="entry name" value="Sugar/inositol_transpt"/>
</dbReference>
<evidence type="ECO:0000256" key="5">
    <source>
        <dbReference type="ARBA" id="ARBA00022989"/>
    </source>
</evidence>
<protein>
    <recommendedName>
        <fullName evidence="10">Major facilitator superfamily (MFS) profile domain-containing protein</fullName>
    </recommendedName>
</protein>
<dbReference type="InterPro" id="IPR005829">
    <property type="entry name" value="Sugar_transporter_CS"/>
</dbReference>
<dbReference type="InterPro" id="IPR020846">
    <property type="entry name" value="MFS_dom"/>
</dbReference>
<evidence type="ECO:0000256" key="7">
    <source>
        <dbReference type="RuleBase" id="RU003346"/>
    </source>
</evidence>
<feature type="transmembrane region" description="Helical" evidence="9">
    <location>
        <begin position="481"/>
        <end position="504"/>
    </location>
</feature>
<name>A0AAN8I8E5_9EURO</name>
<dbReference type="InterPro" id="IPR050360">
    <property type="entry name" value="MFS_Sugar_Transporters"/>
</dbReference>
<dbReference type="PANTHER" id="PTHR48022">
    <property type="entry name" value="PLASTIDIC GLUCOSE TRANSPORTER 4"/>
    <property type="match status" value="1"/>
</dbReference>
<gene>
    <name evidence="11" type="ORF">OHC33_004208</name>
</gene>
<evidence type="ECO:0000256" key="3">
    <source>
        <dbReference type="ARBA" id="ARBA00022448"/>
    </source>
</evidence>
<dbReference type="AlphaFoldDB" id="A0AAN8I8E5"/>
<feature type="transmembrane region" description="Helical" evidence="9">
    <location>
        <begin position="321"/>
        <end position="339"/>
    </location>
</feature>
<evidence type="ECO:0000256" key="9">
    <source>
        <dbReference type="SAM" id="Phobius"/>
    </source>
</evidence>
<feature type="region of interest" description="Disordered" evidence="8">
    <location>
        <begin position="1"/>
        <end position="20"/>
    </location>
</feature>
<dbReference type="Gene3D" id="1.20.1250.20">
    <property type="entry name" value="MFS general substrate transporter like domains"/>
    <property type="match status" value="1"/>
</dbReference>
<comment type="subcellular location">
    <subcellularLocation>
        <location evidence="1">Membrane</location>
        <topology evidence="1">Multi-pass membrane protein</topology>
    </subcellularLocation>
</comment>
<dbReference type="InterPro" id="IPR036259">
    <property type="entry name" value="MFS_trans_sf"/>
</dbReference>
<evidence type="ECO:0000259" key="10">
    <source>
        <dbReference type="PROSITE" id="PS50850"/>
    </source>
</evidence>
<feature type="transmembrane region" description="Helical" evidence="9">
    <location>
        <begin position="140"/>
        <end position="158"/>
    </location>
</feature>
<evidence type="ECO:0000256" key="1">
    <source>
        <dbReference type="ARBA" id="ARBA00004141"/>
    </source>
</evidence>
<feature type="transmembrane region" description="Helical" evidence="9">
    <location>
        <begin position="198"/>
        <end position="217"/>
    </location>
</feature>
<dbReference type="GO" id="GO:0016020">
    <property type="term" value="C:membrane"/>
    <property type="evidence" value="ECO:0007669"/>
    <property type="project" value="UniProtKB-SubCell"/>
</dbReference>
<dbReference type="Proteomes" id="UP001316803">
    <property type="component" value="Unassembled WGS sequence"/>
</dbReference>
<feature type="transmembrane region" description="Helical" evidence="9">
    <location>
        <begin position="237"/>
        <end position="258"/>
    </location>
</feature>
<evidence type="ECO:0000256" key="2">
    <source>
        <dbReference type="ARBA" id="ARBA00010992"/>
    </source>
</evidence>
<evidence type="ECO:0000256" key="4">
    <source>
        <dbReference type="ARBA" id="ARBA00022692"/>
    </source>
</evidence>
<feature type="domain" description="Major facilitator superfamily (MFS) profile" evidence="10">
    <location>
        <begin position="62"/>
        <end position="510"/>
    </location>
</feature>
<feature type="region of interest" description="Disordered" evidence="8">
    <location>
        <begin position="555"/>
        <end position="575"/>
    </location>
</feature>
<keyword evidence="3 7" id="KW-0813">Transport</keyword>
<dbReference type="PROSITE" id="PS00217">
    <property type="entry name" value="SUGAR_TRANSPORT_2"/>
    <property type="match status" value="1"/>
</dbReference>
<dbReference type="EMBL" id="JAKLMC020000008">
    <property type="protein sequence ID" value="KAK5954486.1"/>
    <property type="molecule type" value="Genomic_DNA"/>
</dbReference>
<feature type="transmembrane region" description="Helical" evidence="9">
    <location>
        <begin position="418"/>
        <end position="441"/>
    </location>
</feature>
<dbReference type="FunFam" id="1.20.1250.20:FF:000149">
    <property type="entry name" value="MFS transporter, SP family, general alpha glucoside:H+ symporter"/>
    <property type="match status" value="1"/>
</dbReference>
<reference evidence="11 12" key="1">
    <citation type="submission" date="2022-12" db="EMBL/GenBank/DDBJ databases">
        <title>Genomic features and morphological characterization of a novel Knufia sp. strain isolated from spacecraft assembly facility.</title>
        <authorList>
            <person name="Teixeira M."/>
            <person name="Chander A.M."/>
            <person name="Stajich J.E."/>
            <person name="Venkateswaran K."/>
        </authorList>
    </citation>
    <scope>NUCLEOTIDE SEQUENCE [LARGE SCALE GENOMIC DNA]</scope>
    <source>
        <strain evidence="11 12">FJI-L2-BK-P2</strain>
    </source>
</reference>
<dbReference type="NCBIfam" id="TIGR00879">
    <property type="entry name" value="SP"/>
    <property type="match status" value="1"/>
</dbReference>
<dbReference type="PANTHER" id="PTHR48022:SF56">
    <property type="entry name" value="MAJOR FACILITATOR SUPERFAMILY (MFS) PROFILE DOMAIN-CONTAINING PROTEIN-RELATED"/>
    <property type="match status" value="1"/>
</dbReference>
<dbReference type="Pfam" id="PF00083">
    <property type="entry name" value="Sugar_tr"/>
    <property type="match status" value="1"/>
</dbReference>
<feature type="transmembrane region" description="Helical" evidence="9">
    <location>
        <begin position="107"/>
        <end position="128"/>
    </location>
</feature>
<feature type="transmembrane region" description="Helical" evidence="9">
    <location>
        <begin position="385"/>
        <end position="406"/>
    </location>
</feature>
<evidence type="ECO:0000256" key="6">
    <source>
        <dbReference type="ARBA" id="ARBA00023136"/>
    </source>
</evidence>
<keyword evidence="4 9" id="KW-0812">Transmembrane</keyword>
<keyword evidence="5 9" id="KW-1133">Transmembrane helix</keyword>
<feature type="transmembrane region" description="Helical" evidence="9">
    <location>
        <begin position="164"/>
        <end position="186"/>
    </location>
</feature>